<dbReference type="EMBL" id="CP003260">
    <property type="protein sequence ID" value="AFG35348.1"/>
    <property type="molecule type" value="Genomic_DNA"/>
</dbReference>
<evidence type="ECO:0000259" key="10">
    <source>
        <dbReference type="PROSITE" id="PS50880"/>
    </source>
</evidence>
<feature type="site" description="Interaction with DNA" evidence="8">
    <location>
        <position position="513"/>
    </location>
</feature>
<feature type="region of interest" description="Disordered" evidence="9">
    <location>
        <begin position="652"/>
        <end position="706"/>
    </location>
</feature>
<dbReference type="GO" id="GO:0046872">
    <property type="term" value="F:metal ion binding"/>
    <property type="evidence" value="ECO:0007669"/>
    <property type="project" value="UniProtKB-KW"/>
</dbReference>
<comment type="function">
    <text evidence="8">Releases the supercoiling and torsional tension of DNA, which is introduced during the DNA replication and transcription, by transiently cleaving and rejoining one strand of the DNA duplex. Introduces a single-strand break via transesterification at a target site in duplex DNA. The scissile phosphodiester is attacked by the catalytic tyrosine of the enzyme, resulting in the formation of a DNA-(5'-phosphotyrosyl)-enzyme intermediate and the expulsion of a 3'-OH DNA strand. The free DNA strand then undergoes passage around the unbroken strand, thus removing DNA supercoils. Finally, in the religation step, the DNA 3'-OH attacks the covalent intermediate to expel the active-site tyrosine and restore the DNA phosphodiester backbone.</text>
</comment>
<feature type="region of interest" description="Disordered" evidence="9">
    <location>
        <begin position="1"/>
        <end position="34"/>
    </location>
</feature>
<name>H9UCV5_FERPD</name>
<dbReference type="SUPFAM" id="SSF56712">
    <property type="entry name" value="Prokaryotic type I DNA topoisomerase"/>
    <property type="match status" value="1"/>
</dbReference>
<comment type="catalytic activity">
    <reaction evidence="1 8">
        <text>ATP-independent breakage of single-stranded DNA, followed by passage and rejoining.</text>
        <dbReference type="EC" id="5.6.2.1"/>
    </reaction>
</comment>
<dbReference type="AlphaFoldDB" id="H9UCV5"/>
<dbReference type="EC" id="5.6.2.1" evidence="8"/>
<feature type="site" description="Interaction with DNA" evidence="8">
    <location>
        <position position="66"/>
    </location>
</feature>
<dbReference type="SMART" id="SM00436">
    <property type="entry name" value="TOP1Bc"/>
    <property type="match status" value="1"/>
</dbReference>
<dbReference type="Gene3D" id="1.10.460.10">
    <property type="entry name" value="Topoisomerase I, domain 2"/>
    <property type="match status" value="1"/>
</dbReference>
<dbReference type="PANTHER" id="PTHR42785">
    <property type="entry name" value="DNA TOPOISOMERASE, TYPE IA, CORE"/>
    <property type="match status" value="1"/>
</dbReference>
<feature type="site" description="Interaction with DNA" evidence="8">
    <location>
        <position position="172"/>
    </location>
</feature>
<dbReference type="PANTHER" id="PTHR42785:SF1">
    <property type="entry name" value="DNA TOPOISOMERASE"/>
    <property type="match status" value="1"/>
</dbReference>
<dbReference type="Gene3D" id="2.70.20.10">
    <property type="entry name" value="Topoisomerase I, domain 3"/>
    <property type="match status" value="1"/>
</dbReference>
<evidence type="ECO:0000259" key="11">
    <source>
        <dbReference type="PROSITE" id="PS52039"/>
    </source>
</evidence>
<dbReference type="InterPro" id="IPR023405">
    <property type="entry name" value="Topo_IA_core_domain"/>
</dbReference>
<dbReference type="Pfam" id="PF01751">
    <property type="entry name" value="Toprim"/>
    <property type="match status" value="1"/>
</dbReference>
<dbReference type="PROSITE" id="PS00396">
    <property type="entry name" value="TOPO_IA_1"/>
    <property type="match status" value="1"/>
</dbReference>
<accession>H9UCV5</accession>
<dbReference type="PROSITE" id="PS52039">
    <property type="entry name" value="TOPO_IA_2"/>
    <property type="match status" value="1"/>
</dbReference>
<dbReference type="InterPro" id="IPR005733">
    <property type="entry name" value="TopoI_bac-type"/>
</dbReference>
<dbReference type="InterPro" id="IPR023406">
    <property type="entry name" value="Topo_IA_AS"/>
</dbReference>
<evidence type="ECO:0000256" key="4">
    <source>
        <dbReference type="ARBA" id="ARBA00022842"/>
    </source>
</evidence>
<protein>
    <recommendedName>
        <fullName evidence="8">DNA topoisomerase 1</fullName>
        <ecNumber evidence="8">5.6.2.1</ecNumber>
    </recommendedName>
    <alternativeName>
        <fullName evidence="8">DNA topoisomerase I</fullName>
    </alternativeName>
</protein>
<evidence type="ECO:0000256" key="3">
    <source>
        <dbReference type="ARBA" id="ARBA00022723"/>
    </source>
</evidence>
<proteinExistence type="inferred from homology"/>
<dbReference type="PROSITE" id="PS50880">
    <property type="entry name" value="TOPRIM"/>
    <property type="match status" value="1"/>
</dbReference>
<reference evidence="12" key="1">
    <citation type="submission" date="2012-03" db="EMBL/GenBank/DDBJ databases">
        <title>Complete sequence of Fervidobacterium pennivorans DSM 9078.</title>
        <authorList>
            <consortium name="US DOE Joint Genome Institute"/>
            <person name="Lucas S."/>
            <person name="Han J."/>
            <person name="Lapidus A."/>
            <person name="Cheng J.-F."/>
            <person name="Goodwin L."/>
            <person name="Pitluck S."/>
            <person name="Peters L."/>
            <person name="Ovchinnikova G."/>
            <person name="Lu M."/>
            <person name="Detter J.C."/>
            <person name="Han C."/>
            <person name="Tapia R."/>
            <person name="Land M."/>
            <person name="Hauser L."/>
            <person name="Kyrpides N."/>
            <person name="Ivanova N."/>
            <person name="Pagani I."/>
            <person name="Noll K.M."/>
            <person name="Woyke T."/>
        </authorList>
    </citation>
    <scope>NUCLEOTIDE SEQUENCE</scope>
    <source>
        <strain evidence="12">DSM 9078</strain>
    </source>
</reference>
<dbReference type="Gene3D" id="3.40.50.140">
    <property type="match status" value="1"/>
</dbReference>
<keyword evidence="3" id="KW-0479">Metal-binding</keyword>
<dbReference type="InterPro" id="IPR034149">
    <property type="entry name" value="TOPRIM_TopoI"/>
</dbReference>
<keyword evidence="6 8" id="KW-0238">DNA-binding</keyword>
<feature type="site" description="Interaction with DNA" evidence="8">
    <location>
        <position position="177"/>
    </location>
</feature>
<organism evidence="12 13">
    <name type="scientific">Fervidobacterium pennivorans (strain DSM 9078 / Ven5)</name>
    <dbReference type="NCBI Taxonomy" id="771875"/>
    <lineage>
        <taxon>Bacteria</taxon>
        <taxon>Thermotogati</taxon>
        <taxon>Thermotogota</taxon>
        <taxon>Thermotogae</taxon>
        <taxon>Thermotogales</taxon>
        <taxon>Fervidobacteriaceae</taxon>
        <taxon>Fervidobacterium</taxon>
    </lineage>
</organism>
<comment type="subunit">
    <text evidence="8">Monomer.</text>
</comment>
<dbReference type="InterPro" id="IPR003602">
    <property type="entry name" value="Topo_IA_DNA-bd_dom"/>
</dbReference>
<evidence type="ECO:0000256" key="6">
    <source>
        <dbReference type="ARBA" id="ARBA00023125"/>
    </source>
</evidence>
<dbReference type="GO" id="GO:0006265">
    <property type="term" value="P:DNA topological change"/>
    <property type="evidence" value="ECO:0007669"/>
    <property type="project" value="UniProtKB-UniRule"/>
</dbReference>
<feature type="compositionally biased region" description="Basic and acidic residues" evidence="9">
    <location>
        <begin position="23"/>
        <end position="34"/>
    </location>
</feature>
<keyword evidence="7 8" id="KW-0413">Isomerase</keyword>
<dbReference type="Proteomes" id="UP000007384">
    <property type="component" value="Chromosome"/>
</dbReference>
<evidence type="ECO:0000313" key="12">
    <source>
        <dbReference type="EMBL" id="AFG35348.1"/>
    </source>
</evidence>
<dbReference type="STRING" id="771875.Ferpe_1268"/>
<dbReference type="KEGG" id="fpe:Ferpe_1268"/>
<dbReference type="NCBIfam" id="TIGR01051">
    <property type="entry name" value="topA_bact"/>
    <property type="match status" value="1"/>
</dbReference>
<sequence>MAKSKTKDKRDDLEKQNSQQGVEEYHKKDEAKTEKRKVIIVESPAKAKTIERILGSDYQVISSKGHIRDLPQKQFGVDLDSLKLDFEIIPGKESVVEQIKKITSGKEVLLASDQDREGEAIAWHLSTILGVKGKNRITFTEITERAIKEAVKNPREIDMNKVNAQLARRVLDRIVGYTISPLLWRIIKDAKSAGRVQSAALKIICERERERLRFVPQKYFKVWIDIAGLKAYLTKIDGKKVKPTDINEDIAKDVVKNVKSVRLVDVDIKEVKKNPPAPFITSTLQQDAASKLGFPVSKTMRIAQELYEGVDTKEGHIAFITYMRTDSTRVSDEAKEAAEAFILKNFGKEYLNGSASGTSKKNSKTKGKIQDAHECIRPVDINITPEKAKELLDKDHHKLYELIWKRFIASQMSSAVYKQYSYDFESGRYVFEASIRERIFDGFEKVYTLDNELSEEHKELKVNEEYSVEVKTAESQTTPPDRYTEASLVKTLEAEGIGRPSTYATIIQTLLDRGYVVKKRKTLIPTILGFVVNHYLEQRFPDIVDKGFTAEMEKDLDEIENGKRDWKEVVKTFLKEFNKDLEKAKNEFFAIDFDTDIQCEDCSGNYKLKVGKFGLYLHCPHCKANKALKPDIFGVIDGNKLYVVKEQNSNEQDELEQEIQEGINKESNTQEKNSSSNYSKKRFYKKSQTSKSKNSKTSTTKTKKKK</sequence>
<feature type="domain" description="Topo IA-type catalytic" evidence="11">
    <location>
        <begin position="158"/>
        <end position="581"/>
    </location>
</feature>
<evidence type="ECO:0000313" key="13">
    <source>
        <dbReference type="Proteomes" id="UP000007384"/>
    </source>
</evidence>
<dbReference type="eggNOG" id="COG0550">
    <property type="taxonomic scope" value="Bacteria"/>
</dbReference>
<keyword evidence="4" id="KW-0460">Magnesium</keyword>
<feature type="site" description="Interaction with DNA" evidence="8">
    <location>
        <position position="169"/>
    </location>
</feature>
<keyword evidence="5 8" id="KW-0799">Topoisomerase</keyword>
<dbReference type="PRINTS" id="PR00417">
    <property type="entry name" value="PRTPISMRASEI"/>
</dbReference>
<dbReference type="PATRIC" id="fig|771875.3.peg.1278"/>
<dbReference type="CDD" id="cd00186">
    <property type="entry name" value="TOP1Ac"/>
    <property type="match status" value="1"/>
</dbReference>
<feature type="domain" description="Toprim" evidence="10">
    <location>
        <begin position="36"/>
        <end position="144"/>
    </location>
</feature>
<dbReference type="RefSeq" id="WP_014451788.1">
    <property type="nucleotide sequence ID" value="NC_017095.1"/>
</dbReference>
<dbReference type="HOGENOM" id="CLU_002929_4_3_0"/>
<evidence type="ECO:0000256" key="7">
    <source>
        <dbReference type="ARBA" id="ARBA00023235"/>
    </source>
</evidence>
<evidence type="ECO:0000256" key="2">
    <source>
        <dbReference type="ARBA" id="ARBA00009446"/>
    </source>
</evidence>
<dbReference type="GO" id="GO:0003917">
    <property type="term" value="F:DNA topoisomerase type I (single strand cut, ATP-independent) activity"/>
    <property type="evidence" value="ECO:0007669"/>
    <property type="project" value="UniProtKB-UniRule"/>
</dbReference>
<feature type="site" description="Interaction with DNA" evidence="8">
    <location>
        <position position="168"/>
    </location>
</feature>
<feature type="site" description="Interaction with DNA" evidence="8">
    <location>
        <position position="184"/>
    </location>
</feature>
<dbReference type="InterPro" id="IPR006171">
    <property type="entry name" value="TOPRIM_dom"/>
</dbReference>
<dbReference type="SMART" id="SM00437">
    <property type="entry name" value="TOP1Ac"/>
    <property type="match status" value="1"/>
</dbReference>
<evidence type="ECO:0000256" key="8">
    <source>
        <dbReference type="HAMAP-Rule" id="MF_00952"/>
    </source>
</evidence>
<feature type="region of interest" description="Interaction with DNA" evidence="8">
    <location>
        <begin position="192"/>
        <end position="197"/>
    </location>
</feature>
<dbReference type="CDD" id="cd03363">
    <property type="entry name" value="TOPRIM_TopoIA_TopoI"/>
    <property type="match status" value="1"/>
</dbReference>
<feature type="compositionally biased region" description="Low complexity" evidence="9">
    <location>
        <begin position="686"/>
        <end position="700"/>
    </location>
</feature>
<dbReference type="InterPro" id="IPR013497">
    <property type="entry name" value="Topo_IA_cen"/>
</dbReference>
<evidence type="ECO:0000256" key="1">
    <source>
        <dbReference type="ARBA" id="ARBA00000213"/>
    </source>
</evidence>
<dbReference type="SMART" id="SM00493">
    <property type="entry name" value="TOPRIM"/>
    <property type="match status" value="1"/>
</dbReference>
<dbReference type="HAMAP" id="MF_00952">
    <property type="entry name" value="Topoisom_1_prok"/>
    <property type="match status" value="1"/>
</dbReference>
<dbReference type="InterPro" id="IPR000380">
    <property type="entry name" value="Topo_IA"/>
</dbReference>
<dbReference type="InterPro" id="IPR013826">
    <property type="entry name" value="Topo_IA_cen_sub3"/>
</dbReference>
<dbReference type="Gene3D" id="1.10.290.10">
    <property type="entry name" value="Topoisomerase I, domain 4"/>
    <property type="match status" value="1"/>
</dbReference>
<gene>
    <name evidence="8" type="primary">topA</name>
    <name evidence="12" type="ordered locus">Ferpe_1268</name>
</gene>
<dbReference type="InterPro" id="IPR028612">
    <property type="entry name" value="Topoisom_1_IA"/>
</dbReference>
<dbReference type="GO" id="GO:0003677">
    <property type="term" value="F:DNA binding"/>
    <property type="evidence" value="ECO:0007669"/>
    <property type="project" value="UniProtKB-KW"/>
</dbReference>
<dbReference type="InterPro" id="IPR003601">
    <property type="entry name" value="Topo_IA_2"/>
</dbReference>
<keyword evidence="13" id="KW-1185">Reference proteome</keyword>
<evidence type="ECO:0000256" key="5">
    <source>
        <dbReference type="ARBA" id="ARBA00023029"/>
    </source>
</evidence>
<feature type="site" description="Interaction with DNA" evidence="8">
    <location>
        <position position="324"/>
    </location>
</feature>
<feature type="compositionally biased region" description="Polar residues" evidence="9">
    <location>
        <begin position="665"/>
        <end position="678"/>
    </location>
</feature>
<comment type="similarity">
    <text evidence="2 8">Belongs to the type IA topoisomerase family.</text>
</comment>
<feature type="active site" description="O-(5'-phospho-DNA)-tyrosine intermediate" evidence="8">
    <location>
        <position position="322"/>
    </location>
</feature>
<dbReference type="InterPro" id="IPR013825">
    <property type="entry name" value="Topo_IA_cen_sub2"/>
</dbReference>
<dbReference type="OrthoDB" id="9804262at2"/>
<dbReference type="Pfam" id="PF01131">
    <property type="entry name" value="Topoisom_bac"/>
    <property type="match status" value="1"/>
</dbReference>
<evidence type="ECO:0000256" key="9">
    <source>
        <dbReference type="SAM" id="MobiDB-lite"/>
    </source>
</evidence>
<dbReference type="InterPro" id="IPR013824">
    <property type="entry name" value="Topo_IA_cen_sub1"/>
</dbReference>